<evidence type="ECO:0000256" key="1">
    <source>
        <dbReference type="SAM" id="Phobius"/>
    </source>
</evidence>
<dbReference type="PANTHER" id="PTHR33927">
    <property type="entry name" value="TRANSMEMBRANE PROTEIN"/>
    <property type="match status" value="1"/>
</dbReference>
<feature type="transmembrane region" description="Helical" evidence="1">
    <location>
        <begin position="44"/>
        <end position="63"/>
    </location>
</feature>
<sequence>GFVGESLLALAIWTLLFAMIGGAHPRVRACAHNAFEMSHRFCGWAMLVLFWLQTAGAAGEVAGREGTSLGIALMHTPPFWCLLLMTALVAYPWLQLRRVPVRAEKLSEHAVRLHLPGRAAACRTIRLSDAPLRETHAFAVIPEPEGEDGYSLVVSAAGDWTSRMVAAPPERLWIKGRPTWGVLRVAPLFSPVIIVATGSGIGPVLGLFSGHAGLDARIVWASPEPERTFGKGIVARVREADPRAIIVDTRREGRPDMLALALGVYESAKAEAVVVISNKVVTKRVVRGLEGRGVPAFGPIWDS</sequence>
<dbReference type="Proteomes" id="UP000799640">
    <property type="component" value="Unassembled WGS sequence"/>
</dbReference>
<evidence type="ECO:0000313" key="3">
    <source>
        <dbReference type="Proteomes" id="UP000799640"/>
    </source>
</evidence>
<evidence type="ECO:0000313" key="2">
    <source>
        <dbReference type="EMBL" id="KAF2403145.1"/>
    </source>
</evidence>
<dbReference type="PANTHER" id="PTHR33927:SF5">
    <property type="entry name" value="ENZYME, PUTATIVE (AFU_ORTHOLOGUE AFUA_8G01222)-RELATED"/>
    <property type="match status" value="1"/>
</dbReference>
<accession>A0A6G1I583</accession>
<feature type="non-terminal residue" evidence="2">
    <location>
        <position position="1"/>
    </location>
</feature>
<keyword evidence="1" id="KW-0472">Membrane</keyword>
<proteinExistence type="predicted"/>
<reference evidence="2" key="1">
    <citation type="journal article" date="2020" name="Stud. Mycol.">
        <title>101 Dothideomycetes genomes: a test case for predicting lifestyles and emergence of pathogens.</title>
        <authorList>
            <person name="Haridas S."/>
            <person name="Albert R."/>
            <person name="Binder M."/>
            <person name="Bloem J."/>
            <person name="Labutti K."/>
            <person name="Salamov A."/>
            <person name="Andreopoulos B."/>
            <person name="Baker S."/>
            <person name="Barry K."/>
            <person name="Bills G."/>
            <person name="Bluhm B."/>
            <person name="Cannon C."/>
            <person name="Castanera R."/>
            <person name="Culley D."/>
            <person name="Daum C."/>
            <person name="Ezra D."/>
            <person name="Gonzalez J."/>
            <person name="Henrissat B."/>
            <person name="Kuo A."/>
            <person name="Liang C."/>
            <person name="Lipzen A."/>
            <person name="Lutzoni F."/>
            <person name="Magnuson J."/>
            <person name="Mondo S."/>
            <person name="Nolan M."/>
            <person name="Ohm R."/>
            <person name="Pangilinan J."/>
            <person name="Park H.-J."/>
            <person name="Ramirez L."/>
            <person name="Alfaro M."/>
            <person name="Sun H."/>
            <person name="Tritt A."/>
            <person name="Yoshinaga Y."/>
            <person name="Zwiers L.-H."/>
            <person name="Turgeon B."/>
            <person name="Goodwin S."/>
            <person name="Spatafora J."/>
            <person name="Crous P."/>
            <person name="Grigoriev I."/>
        </authorList>
    </citation>
    <scope>NUCLEOTIDE SEQUENCE</scope>
    <source>
        <strain evidence="2">CBS 262.69</strain>
    </source>
</reference>
<feature type="transmembrane region" description="Helical" evidence="1">
    <location>
        <begin position="6"/>
        <end position="23"/>
    </location>
</feature>
<protein>
    <submittedName>
        <fullName evidence="2">Uncharacterized protein</fullName>
    </submittedName>
</protein>
<dbReference type="AlphaFoldDB" id="A0A6G1I583"/>
<feature type="transmembrane region" description="Helical" evidence="1">
    <location>
        <begin position="69"/>
        <end position="94"/>
    </location>
</feature>
<dbReference type="EMBL" id="ML996690">
    <property type="protein sequence ID" value="KAF2403145.1"/>
    <property type="molecule type" value="Genomic_DNA"/>
</dbReference>
<keyword evidence="1" id="KW-1133">Transmembrane helix</keyword>
<name>A0A6G1I583_9PEZI</name>
<organism evidence="2 3">
    <name type="scientific">Trichodelitschia bisporula</name>
    <dbReference type="NCBI Taxonomy" id="703511"/>
    <lineage>
        <taxon>Eukaryota</taxon>
        <taxon>Fungi</taxon>
        <taxon>Dikarya</taxon>
        <taxon>Ascomycota</taxon>
        <taxon>Pezizomycotina</taxon>
        <taxon>Dothideomycetes</taxon>
        <taxon>Dothideomycetes incertae sedis</taxon>
        <taxon>Phaeotrichales</taxon>
        <taxon>Phaeotrichaceae</taxon>
        <taxon>Trichodelitschia</taxon>
    </lineage>
</organism>
<keyword evidence="1" id="KW-0812">Transmembrane</keyword>
<dbReference type="InterPro" id="IPR052979">
    <property type="entry name" value="Adenylate-forming_domain"/>
</dbReference>
<keyword evidence="3" id="KW-1185">Reference proteome</keyword>
<gene>
    <name evidence="2" type="ORF">EJ06DRAFT_472609</name>
</gene>
<dbReference type="OrthoDB" id="3142841at2759"/>